<reference evidence="2 3" key="1">
    <citation type="submission" date="2020-03" db="EMBL/GenBank/DDBJ databases">
        <title>FDA dAtabase for Regulatory Grade micrObial Sequences (FDA-ARGOS): Supporting development and validation of Infectious Disease Dx tests.</title>
        <authorList>
            <person name="Campos J."/>
            <person name="Goldberg B."/>
            <person name="Tallon L."/>
            <person name="Sadzewicz L."/>
            <person name="Vavikolanu K."/>
            <person name="Mehta A."/>
            <person name="Aluvathingal J."/>
            <person name="Nadendla S."/>
            <person name="Nandy P."/>
            <person name="Geyer C."/>
            <person name="Yan Y."/>
            <person name="Sichtig H."/>
        </authorList>
    </citation>
    <scope>NUCLEOTIDE SEQUENCE [LARGE SCALE GENOMIC DNA]</scope>
    <source>
        <strain evidence="2 3">FDAARGOS_656</strain>
    </source>
</reference>
<feature type="compositionally biased region" description="Polar residues" evidence="1">
    <location>
        <begin position="34"/>
        <end position="63"/>
    </location>
</feature>
<feature type="compositionally biased region" description="Polar residues" evidence="1">
    <location>
        <begin position="72"/>
        <end position="105"/>
    </location>
</feature>
<dbReference type="AlphaFoldDB" id="A0A8H6BUZ4"/>
<sequence length="105" mass="11397">MDNTKGVINSDLIAANFKQPKPQPQQQPHPQQHSSELSHPTSNLHQVSSNSAHSSDISPTDSGISLRPNRVKSYSISNGVLSHSRTANKRVSFSNLHSTNSSQLS</sequence>
<name>A0A8H6BUZ4_CANAX</name>
<feature type="region of interest" description="Disordered" evidence="1">
    <location>
        <begin position="1"/>
        <end position="105"/>
    </location>
</feature>
<comment type="caution">
    <text evidence="2">The sequence shown here is derived from an EMBL/GenBank/DDBJ whole genome shotgun (WGS) entry which is preliminary data.</text>
</comment>
<protein>
    <submittedName>
        <fullName evidence="2">Uncharacterized protein</fullName>
    </submittedName>
</protein>
<proteinExistence type="predicted"/>
<evidence type="ECO:0000313" key="2">
    <source>
        <dbReference type="EMBL" id="KAF6062815.1"/>
    </source>
</evidence>
<evidence type="ECO:0000313" key="3">
    <source>
        <dbReference type="Proteomes" id="UP000536275"/>
    </source>
</evidence>
<accession>A0A8H6BUZ4</accession>
<dbReference type="Proteomes" id="UP000536275">
    <property type="component" value="Unassembled WGS sequence"/>
</dbReference>
<dbReference type="EMBL" id="JABWAD010000061">
    <property type="protein sequence ID" value="KAF6062815.1"/>
    <property type="molecule type" value="Genomic_DNA"/>
</dbReference>
<gene>
    <name evidence="2" type="ORF">FOB64_005858</name>
</gene>
<evidence type="ECO:0000256" key="1">
    <source>
        <dbReference type="SAM" id="MobiDB-lite"/>
    </source>
</evidence>
<organism evidence="2 3">
    <name type="scientific">Candida albicans</name>
    <name type="common">Yeast</name>
    <dbReference type="NCBI Taxonomy" id="5476"/>
    <lineage>
        <taxon>Eukaryota</taxon>
        <taxon>Fungi</taxon>
        <taxon>Dikarya</taxon>
        <taxon>Ascomycota</taxon>
        <taxon>Saccharomycotina</taxon>
        <taxon>Pichiomycetes</taxon>
        <taxon>Debaryomycetaceae</taxon>
        <taxon>Candida/Lodderomyces clade</taxon>
        <taxon>Candida</taxon>
    </lineage>
</organism>